<feature type="compositionally biased region" description="Pro residues" evidence="2">
    <location>
        <begin position="42"/>
        <end position="51"/>
    </location>
</feature>
<dbReference type="PANTHER" id="PTHR37534">
    <property type="entry name" value="TRANSCRIPTIONAL ACTIVATOR PROTEIN UGA3"/>
    <property type="match status" value="1"/>
</dbReference>
<evidence type="ECO:0000256" key="2">
    <source>
        <dbReference type="SAM" id="MobiDB-lite"/>
    </source>
</evidence>
<keyword evidence="1" id="KW-0539">Nucleus</keyword>
<evidence type="ECO:0000313" key="4">
    <source>
        <dbReference type="Proteomes" id="UP001521184"/>
    </source>
</evidence>
<comment type="caution">
    <text evidence="3">The sequence shown here is derived from an EMBL/GenBank/DDBJ whole genome shotgun (WGS) entry which is preliminary data.</text>
</comment>
<feature type="compositionally biased region" description="Polar residues" evidence="2">
    <location>
        <begin position="7"/>
        <end position="20"/>
    </location>
</feature>
<sequence length="315" mass="33429">MLRVPQAQDQSIETSGVAQQEESETTDSHAVLNPASNEPSPHEPLPIPLEHPPTGTAPESYPATATSIQNLSPDINPNCQFANTVHTPVLPESVPPAQAHIAAPAPTLNNDGASQDGEDADEMAFFLRQFSEGVGKAMDLVTSDCYFSRQAVHLAVHCPLIKYSACAAAAKQIGQTGAREPARTRLTAGQIRVADAISKTNLDYLWYGAKYYEKAIQALAREISQESLSSPSAGLATCSGLAPSPSAIYGAVVADSGHEMQQPAFPLVAACILCQYEELSATMRAWSGHLDGICKLLQIDGKRDVERSPPSAARA</sequence>
<reference evidence="3 4" key="1">
    <citation type="journal article" date="2023" name="Plant Dis.">
        <title>First Report of Diplodia intermedia Causing Canker and Dieback Diseases on Apple Trees in Canada.</title>
        <authorList>
            <person name="Ellouze W."/>
            <person name="Ilyukhin E."/>
            <person name="Sulman M."/>
            <person name="Ali S."/>
        </authorList>
    </citation>
    <scope>NUCLEOTIDE SEQUENCE [LARGE SCALE GENOMIC DNA]</scope>
    <source>
        <strain evidence="3 4">M45-28</strain>
    </source>
</reference>
<dbReference type="Proteomes" id="UP001521184">
    <property type="component" value="Unassembled WGS sequence"/>
</dbReference>
<feature type="region of interest" description="Disordered" evidence="2">
    <location>
        <begin position="1"/>
        <end position="62"/>
    </location>
</feature>
<evidence type="ECO:0000313" key="3">
    <source>
        <dbReference type="EMBL" id="KAL1635030.1"/>
    </source>
</evidence>
<protein>
    <submittedName>
        <fullName evidence="3">Uncharacterized protein</fullName>
    </submittedName>
</protein>
<name>A0ABR3T633_9PEZI</name>
<gene>
    <name evidence="3" type="ORF">SLS58_010425</name>
</gene>
<evidence type="ECO:0000256" key="1">
    <source>
        <dbReference type="ARBA" id="ARBA00023242"/>
    </source>
</evidence>
<dbReference type="PANTHER" id="PTHR37534:SF9">
    <property type="entry name" value="ZN(II)2CYS6 TRANSCRIPTION FACTOR (EUROFUNG)"/>
    <property type="match status" value="1"/>
</dbReference>
<keyword evidence="4" id="KW-1185">Reference proteome</keyword>
<dbReference type="EMBL" id="JAKEKT020000122">
    <property type="protein sequence ID" value="KAL1635030.1"/>
    <property type="molecule type" value="Genomic_DNA"/>
</dbReference>
<proteinExistence type="predicted"/>
<organism evidence="3 4">
    <name type="scientific">Diplodia intermedia</name>
    <dbReference type="NCBI Taxonomy" id="856260"/>
    <lineage>
        <taxon>Eukaryota</taxon>
        <taxon>Fungi</taxon>
        <taxon>Dikarya</taxon>
        <taxon>Ascomycota</taxon>
        <taxon>Pezizomycotina</taxon>
        <taxon>Dothideomycetes</taxon>
        <taxon>Dothideomycetes incertae sedis</taxon>
        <taxon>Botryosphaeriales</taxon>
        <taxon>Botryosphaeriaceae</taxon>
        <taxon>Diplodia</taxon>
    </lineage>
</organism>
<accession>A0ABR3T633</accession>